<feature type="chain" id="PRO_5028976866" evidence="1">
    <location>
        <begin position="20"/>
        <end position="125"/>
    </location>
</feature>
<feature type="signal peptide" evidence="1">
    <location>
        <begin position="1"/>
        <end position="19"/>
    </location>
</feature>
<dbReference type="RefSeq" id="WP_160762427.1">
    <property type="nucleotide sequence ID" value="NZ_WUPT01000001.1"/>
</dbReference>
<dbReference type="AlphaFoldDB" id="A0A7C9MV04"/>
<proteinExistence type="predicted"/>
<organism evidence="2 3">
    <name type="scientific">Kangsaoukella pontilimi</name>
    <dbReference type="NCBI Taxonomy" id="2691042"/>
    <lineage>
        <taxon>Bacteria</taxon>
        <taxon>Pseudomonadati</taxon>
        <taxon>Pseudomonadota</taxon>
        <taxon>Alphaproteobacteria</taxon>
        <taxon>Rhodobacterales</taxon>
        <taxon>Paracoccaceae</taxon>
        <taxon>Kangsaoukella</taxon>
    </lineage>
</organism>
<dbReference type="EMBL" id="WUPT01000001">
    <property type="protein sequence ID" value="MXQ06494.1"/>
    <property type="molecule type" value="Genomic_DNA"/>
</dbReference>
<dbReference type="Proteomes" id="UP000480350">
    <property type="component" value="Unassembled WGS sequence"/>
</dbReference>
<name>A0A7C9MV04_9RHOB</name>
<comment type="caution">
    <text evidence="2">The sequence shown here is derived from an EMBL/GenBank/DDBJ whole genome shotgun (WGS) entry which is preliminary data.</text>
</comment>
<keyword evidence="3" id="KW-1185">Reference proteome</keyword>
<reference evidence="2 3" key="2">
    <citation type="submission" date="2020-03" db="EMBL/GenBank/DDBJ databases">
        <title>Kangsaoukella pontilimi gen. nov., sp. nov., a new member of the family Rhodobacteraceae isolated from a tidal mudflat.</title>
        <authorList>
            <person name="Kim I.S."/>
        </authorList>
    </citation>
    <scope>NUCLEOTIDE SEQUENCE [LARGE SCALE GENOMIC DNA]</scope>
    <source>
        <strain evidence="2 3">GH1-50</strain>
    </source>
</reference>
<reference evidence="2 3" key="1">
    <citation type="submission" date="2019-12" db="EMBL/GenBank/DDBJ databases">
        <authorList>
            <person name="Lee S.D."/>
        </authorList>
    </citation>
    <scope>NUCLEOTIDE SEQUENCE [LARGE SCALE GENOMIC DNA]</scope>
    <source>
        <strain evidence="2 3">GH1-50</strain>
    </source>
</reference>
<gene>
    <name evidence="2" type="ORF">GQ651_01405</name>
</gene>
<accession>A0A7C9MV04</accession>
<evidence type="ECO:0000313" key="2">
    <source>
        <dbReference type="EMBL" id="MXQ06494.1"/>
    </source>
</evidence>
<evidence type="ECO:0000256" key="1">
    <source>
        <dbReference type="SAM" id="SignalP"/>
    </source>
</evidence>
<sequence>MLRSLFLGMVLVTTGPVLATASPVIEVREMLKPDFRDAAALEDYRSRLYVRYRSCAGLAEQKVLSKDEFDACSLAYLKIKLSFLHGVTLERYEGMKPSLRAKANKIGYDAYRAWLHRMTAGLRID</sequence>
<keyword evidence="1" id="KW-0732">Signal</keyword>
<evidence type="ECO:0000313" key="3">
    <source>
        <dbReference type="Proteomes" id="UP000480350"/>
    </source>
</evidence>
<protein>
    <submittedName>
        <fullName evidence="2">Uncharacterized protein</fullName>
    </submittedName>
</protein>